<dbReference type="PaxDb" id="4097-A0A1S4AP21"/>
<dbReference type="PANTHER" id="PTHR31973:SF189">
    <property type="entry name" value="TRANSPOSASE, MUDR, PLANT, MULE TRANSPOSASE DOMAIN PROTEIN-RELATED"/>
    <property type="match status" value="1"/>
</dbReference>
<name>A0A1S4AP21_TOBAC</name>
<keyword evidence="2 4" id="KW-0863">Zinc-finger</keyword>
<dbReference type="OrthoDB" id="1304705at2759"/>
<dbReference type="GeneID" id="107799595"/>
<gene>
    <name evidence="7" type="primary">LOC107799595</name>
</gene>
<dbReference type="InterPro" id="IPR006564">
    <property type="entry name" value="Znf_PMZ"/>
</dbReference>
<dbReference type="Pfam" id="PF04434">
    <property type="entry name" value="SWIM"/>
    <property type="match status" value="1"/>
</dbReference>
<evidence type="ECO:0000256" key="3">
    <source>
        <dbReference type="ARBA" id="ARBA00022833"/>
    </source>
</evidence>
<evidence type="ECO:0000313" key="7">
    <source>
        <dbReference type="RefSeq" id="XP_016478218.1"/>
    </source>
</evidence>
<accession>A0A1S4AP21</accession>
<keyword evidence="1" id="KW-0479">Metal-binding</keyword>
<dbReference type="PANTHER" id="PTHR31973">
    <property type="entry name" value="POLYPROTEIN, PUTATIVE-RELATED"/>
    <property type="match status" value="1"/>
</dbReference>
<evidence type="ECO:0000256" key="1">
    <source>
        <dbReference type="ARBA" id="ARBA00022723"/>
    </source>
</evidence>
<dbReference type="SMART" id="SM00575">
    <property type="entry name" value="ZnF_PMZ"/>
    <property type="match status" value="1"/>
</dbReference>
<reference evidence="6" key="1">
    <citation type="journal article" date="2014" name="Nat. Commun.">
        <title>The tobacco genome sequence and its comparison with those of tomato and potato.</title>
        <authorList>
            <person name="Sierro N."/>
            <person name="Battey J.N."/>
            <person name="Ouadi S."/>
            <person name="Bakaher N."/>
            <person name="Bovet L."/>
            <person name="Willig A."/>
            <person name="Goepfert S."/>
            <person name="Peitsch M.C."/>
            <person name="Ivanov N.V."/>
        </authorList>
    </citation>
    <scope>NUCLEOTIDE SEQUENCE [LARGE SCALE GENOMIC DNA]</scope>
</reference>
<proteinExistence type="predicted"/>
<dbReference type="RefSeq" id="XP_016478218.1">
    <property type="nucleotide sequence ID" value="XM_016622732.1"/>
</dbReference>
<dbReference type="GO" id="GO:0008270">
    <property type="term" value="F:zinc ion binding"/>
    <property type="evidence" value="ECO:0007669"/>
    <property type="project" value="UniProtKB-KW"/>
</dbReference>
<evidence type="ECO:0000259" key="5">
    <source>
        <dbReference type="PROSITE" id="PS50966"/>
    </source>
</evidence>
<keyword evidence="6" id="KW-1185">Reference proteome</keyword>
<sequence>MIRVHEEEVKTWTTDFSPKSMQLYSEYLQIGQCCKVNANGYHGYEVFEGGDKHCVRLDLGLCTCWAWDLSGIPCPHAIAAMLYKNIDTLTGMHWWFSKEAYLLTYKNKLQPVPGENFWKIEPSQKMEPPDFVMMADRPKVKRDREKNEAIKRQGGWSLSRKGRPSKGKGKAKQPQKKERSLIDEETQEYISLSNPPVS</sequence>
<reference evidence="7" key="2">
    <citation type="submission" date="2025-08" db="UniProtKB">
        <authorList>
            <consortium name="RefSeq"/>
        </authorList>
    </citation>
    <scope>IDENTIFICATION</scope>
</reference>
<dbReference type="Proteomes" id="UP000790787">
    <property type="component" value="Chromosome 10"/>
</dbReference>
<keyword evidence="3" id="KW-0862">Zinc</keyword>
<dbReference type="InterPro" id="IPR007527">
    <property type="entry name" value="Znf_SWIM"/>
</dbReference>
<protein>
    <recommendedName>
        <fullName evidence="5">SWIM-type domain-containing protein</fullName>
    </recommendedName>
</protein>
<organism evidence="6 7">
    <name type="scientific">Nicotiana tabacum</name>
    <name type="common">Common tobacco</name>
    <dbReference type="NCBI Taxonomy" id="4097"/>
    <lineage>
        <taxon>Eukaryota</taxon>
        <taxon>Viridiplantae</taxon>
        <taxon>Streptophyta</taxon>
        <taxon>Embryophyta</taxon>
        <taxon>Tracheophyta</taxon>
        <taxon>Spermatophyta</taxon>
        <taxon>Magnoliopsida</taxon>
        <taxon>eudicotyledons</taxon>
        <taxon>Gunneridae</taxon>
        <taxon>Pentapetalae</taxon>
        <taxon>asterids</taxon>
        <taxon>lamiids</taxon>
        <taxon>Solanales</taxon>
        <taxon>Solanaceae</taxon>
        <taxon>Nicotianoideae</taxon>
        <taxon>Nicotianeae</taxon>
        <taxon>Nicotiana</taxon>
    </lineage>
</organism>
<dbReference type="STRING" id="4097.A0A1S4AP21"/>
<dbReference type="AlphaFoldDB" id="A0A1S4AP21"/>
<evidence type="ECO:0000256" key="2">
    <source>
        <dbReference type="ARBA" id="ARBA00022771"/>
    </source>
</evidence>
<evidence type="ECO:0000256" key="4">
    <source>
        <dbReference type="PROSITE-ProRule" id="PRU00325"/>
    </source>
</evidence>
<evidence type="ECO:0000313" key="6">
    <source>
        <dbReference type="Proteomes" id="UP000790787"/>
    </source>
</evidence>
<dbReference type="PROSITE" id="PS50966">
    <property type="entry name" value="ZF_SWIM"/>
    <property type="match status" value="1"/>
</dbReference>
<dbReference type="KEGG" id="nta:107799595"/>